<organism evidence="1 2">
    <name type="scientific">Streptomyces auratus AGR0001</name>
    <dbReference type="NCBI Taxonomy" id="1160718"/>
    <lineage>
        <taxon>Bacteria</taxon>
        <taxon>Bacillati</taxon>
        <taxon>Actinomycetota</taxon>
        <taxon>Actinomycetes</taxon>
        <taxon>Kitasatosporales</taxon>
        <taxon>Streptomycetaceae</taxon>
        <taxon>Streptomyces</taxon>
    </lineage>
</organism>
<reference evidence="1" key="1">
    <citation type="journal article" date="2012" name="J. Bacteriol.">
        <title>Genome Sequence of Streptomyces auratus Strain AGR0001, a Phoslactomycin-Producing Actinomycete.</title>
        <authorList>
            <person name="Han X."/>
            <person name="Li M."/>
            <person name="Ding Z."/>
            <person name="Zhao J."/>
            <person name="Ji K."/>
            <person name="Wen M."/>
            <person name="Lu T."/>
        </authorList>
    </citation>
    <scope>NUCLEOTIDE SEQUENCE</scope>
    <source>
        <strain evidence="1">AGR0001</strain>
    </source>
</reference>
<evidence type="ECO:0000313" key="2">
    <source>
        <dbReference type="Proteomes" id="UP000009036"/>
    </source>
</evidence>
<dbReference type="EMBL" id="CP072931">
    <property type="protein sequence ID" value="QTZ91994.1"/>
    <property type="molecule type" value="Genomic_DNA"/>
</dbReference>
<dbReference type="Proteomes" id="UP000009036">
    <property type="component" value="Chromosome"/>
</dbReference>
<protein>
    <submittedName>
        <fullName evidence="1">Uncharacterized protein</fullName>
    </submittedName>
</protein>
<accession>A0A8B1NBW9</accession>
<reference evidence="1" key="2">
    <citation type="submission" date="2021-04" db="EMBL/GenBank/DDBJ databases">
        <authorList>
            <person name="Wen M.-L."/>
            <person name="Han X.-L."/>
            <person name="Xiong J."/>
        </authorList>
    </citation>
    <scope>NUCLEOTIDE SEQUENCE</scope>
    <source>
        <strain evidence="1">AGR0001</strain>
    </source>
</reference>
<keyword evidence="2" id="KW-1185">Reference proteome</keyword>
<dbReference type="RefSeq" id="WP_167551413.1">
    <property type="nucleotide sequence ID" value="NZ_CP072931.1"/>
</dbReference>
<proteinExistence type="predicted"/>
<dbReference type="AlphaFoldDB" id="A0A8B1NBW9"/>
<name>A0A8B1NBW9_9ACTN</name>
<sequence length="224" mass="25441">MPKKSPVGSKIHKVLAEARTVEPYPVWMTWEGVARQVYGYSFETRNAQQCVSRLSSVGVVRYSSGRTAGPRIWPTSVEQWMLRQVRRVFTNAMLPVDSPQYRPPTSEEVLEAFANGLHDQKVSVNLGEVVALVNQCCKTSFDAADVMWWRLGLERRRTEEREVCLSRLGGAMGNLLAERQRQEVEARKVWLGPWRVDPERLTECPCCRQEIASQSVFSQGVRAG</sequence>
<dbReference type="KEGG" id="sauh:SU9_011325"/>
<evidence type="ECO:0000313" key="1">
    <source>
        <dbReference type="EMBL" id="QTZ91994.1"/>
    </source>
</evidence>
<gene>
    <name evidence="1" type="ORF">SU9_011325</name>
</gene>